<name>A0A6M8FDZ4_9GAMM</name>
<dbReference type="EMBL" id="CP053697">
    <property type="protein sequence ID" value="QKE62320.1"/>
    <property type="molecule type" value="Genomic_DNA"/>
</dbReference>
<dbReference type="KEGG" id="pcam:HNE05_02750"/>
<gene>
    <name evidence="1" type="ORF">HNE05_02750</name>
</gene>
<keyword evidence="2" id="KW-1185">Reference proteome</keyword>
<proteinExistence type="predicted"/>
<dbReference type="AlphaFoldDB" id="A0A6M8FDZ4"/>
<dbReference type="Proteomes" id="UP000501379">
    <property type="component" value="Chromosome"/>
</dbReference>
<evidence type="ECO:0000313" key="1">
    <source>
        <dbReference type="EMBL" id="QKE62320.1"/>
    </source>
</evidence>
<organism evidence="1 2">
    <name type="scientific">Aquipseudomonas campi</name>
    <dbReference type="NCBI Taxonomy" id="2731681"/>
    <lineage>
        <taxon>Bacteria</taxon>
        <taxon>Pseudomonadati</taxon>
        <taxon>Pseudomonadota</taxon>
        <taxon>Gammaproteobacteria</taxon>
        <taxon>Pseudomonadales</taxon>
        <taxon>Pseudomonadaceae</taxon>
        <taxon>Aquipseudomonas</taxon>
    </lineage>
</organism>
<protein>
    <submittedName>
        <fullName evidence="1">Uncharacterized protein</fullName>
    </submittedName>
</protein>
<sequence>MSLTTRRRAIYTGLAGHFGEDELLPLLSLWEAKYADKPPFALNEFLAEVAQRSGRKLERARLYRELVGALTGPTSNLLPDPAPRVHAWRQGEGLEAEEVSGPDALARQTFDALSQALFSLLDPDMVPRLRRFAAGNLNGMQIDTELRLRLRGWLEKGGSLGLTALSLEHLRVLLNLLYIGLCEYLGPVTADQVLTRAVQKTERMNLQLPPQKLL</sequence>
<evidence type="ECO:0000313" key="2">
    <source>
        <dbReference type="Proteomes" id="UP000501379"/>
    </source>
</evidence>
<accession>A0A6M8FDZ4</accession>
<reference evidence="1" key="1">
    <citation type="submission" date="2020-07" db="EMBL/GenBank/DDBJ databases">
        <title>Nitrate ammonifying Pseudomonas campi sp. nov. isolated from German agricultural grassland.</title>
        <authorList>
            <person name="Timsy T."/>
            <person name="Ulrich A."/>
            <person name="Spanner T."/>
            <person name="Foesel B."/>
            <person name="Kolb S."/>
            <person name="Horn M.A."/>
            <person name="Behrendt U."/>
        </authorList>
    </citation>
    <scope>NUCLEOTIDE SEQUENCE</scope>
    <source>
        <strain evidence="1">S1-A32-2</strain>
    </source>
</reference>
<dbReference type="RefSeq" id="WP_173204003.1">
    <property type="nucleotide sequence ID" value="NZ_CP053697.2"/>
</dbReference>